<gene>
    <name evidence="1" type="ORF">NX720_19905</name>
</gene>
<protein>
    <recommendedName>
        <fullName evidence="3">BON domain-containing protein</fullName>
    </recommendedName>
</protein>
<sequence length="57" mass="6516">MVRPPKPTPPKGELSEMEKDPLSVKLEVDSFDGKIHVSGSLKHRSPQWDSFLFLYSF</sequence>
<dbReference type="RefSeq" id="WP_262596963.1">
    <property type="nucleotide sequence ID" value="NZ_CP103300.1"/>
</dbReference>
<keyword evidence="2" id="KW-1185">Reference proteome</keyword>
<proteinExistence type="predicted"/>
<reference evidence="1" key="1">
    <citation type="submission" date="2022-10" db="EMBL/GenBank/DDBJ databases">
        <title>Completed Genome Sequence of two octocoral isolated bacterium, Endozoicomonas euniceicola EF212T and Endozoicomonas gorgoniicola PS125T.</title>
        <authorList>
            <person name="Chiou Y.-J."/>
            <person name="Chen Y.-H."/>
        </authorList>
    </citation>
    <scope>NUCLEOTIDE SEQUENCE</scope>
    <source>
        <strain evidence="1">EF212</strain>
    </source>
</reference>
<evidence type="ECO:0008006" key="3">
    <source>
        <dbReference type="Google" id="ProtNLM"/>
    </source>
</evidence>
<evidence type="ECO:0000313" key="1">
    <source>
        <dbReference type="EMBL" id="UYM15108.1"/>
    </source>
</evidence>
<evidence type="ECO:0000313" key="2">
    <source>
        <dbReference type="Proteomes" id="UP001163255"/>
    </source>
</evidence>
<dbReference type="EMBL" id="CP103300">
    <property type="protein sequence ID" value="UYM15108.1"/>
    <property type="molecule type" value="Genomic_DNA"/>
</dbReference>
<name>A0ABY6GQT4_9GAMM</name>
<organism evidence="1 2">
    <name type="scientific">Endozoicomonas euniceicola</name>
    <dbReference type="NCBI Taxonomy" id="1234143"/>
    <lineage>
        <taxon>Bacteria</taxon>
        <taxon>Pseudomonadati</taxon>
        <taxon>Pseudomonadota</taxon>
        <taxon>Gammaproteobacteria</taxon>
        <taxon>Oceanospirillales</taxon>
        <taxon>Endozoicomonadaceae</taxon>
        <taxon>Endozoicomonas</taxon>
    </lineage>
</organism>
<dbReference type="Proteomes" id="UP001163255">
    <property type="component" value="Chromosome"/>
</dbReference>
<accession>A0ABY6GQT4</accession>